<gene>
    <name evidence="2" type="ORF">Tsubulata_035870</name>
</gene>
<accession>A0A9Q0GD29</accession>
<name>A0A9Q0GD29_9ROSI</name>
<dbReference type="AlphaFoldDB" id="A0A9Q0GD29"/>
<dbReference type="Proteomes" id="UP001141552">
    <property type="component" value="Unassembled WGS sequence"/>
</dbReference>
<dbReference type="EMBL" id="JAKUCV010001028">
    <property type="protein sequence ID" value="KAJ4847999.1"/>
    <property type="molecule type" value="Genomic_DNA"/>
</dbReference>
<reference evidence="2" key="1">
    <citation type="submission" date="2022-02" db="EMBL/GenBank/DDBJ databases">
        <authorList>
            <person name="Henning P.M."/>
            <person name="McCubbin A.G."/>
            <person name="Shore J.S."/>
        </authorList>
    </citation>
    <scope>NUCLEOTIDE SEQUENCE</scope>
    <source>
        <strain evidence="2">F60SS</strain>
        <tissue evidence="2">Leaves</tissue>
    </source>
</reference>
<reference evidence="2" key="2">
    <citation type="journal article" date="2023" name="Plants (Basel)">
        <title>Annotation of the Turnera subulata (Passifloraceae) Draft Genome Reveals the S-Locus Evolved after the Divergence of Turneroideae from Passifloroideae in a Stepwise Manner.</title>
        <authorList>
            <person name="Henning P.M."/>
            <person name="Roalson E.H."/>
            <person name="Mir W."/>
            <person name="McCubbin A.G."/>
            <person name="Shore J.S."/>
        </authorList>
    </citation>
    <scope>NUCLEOTIDE SEQUENCE</scope>
    <source>
        <strain evidence="2">F60SS</strain>
    </source>
</reference>
<feature type="compositionally biased region" description="Basic residues" evidence="1">
    <location>
        <begin position="1"/>
        <end position="10"/>
    </location>
</feature>
<proteinExistence type="predicted"/>
<keyword evidence="3" id="KW-1185">Reference proteome</keyword>
<feature type="region of interest" description="Disordered" evidence="1">
    <location>
        <begin position="1"/>
        <end position="34"/>
    </location>
</feature>
<evidence type="ECO:0008006" key="4">
    <source>
        <dbReference type="Google" id="ProtNLM"/>
    </source>
</evidence>
<organism evidence="2 3">
    <name type="scientific">Turnera subulata</name>
    <dbReference type="NCBI Taxonomy" id="218843"/>
    <lineage>
        <taxon>Eukaryota</taxon>
        <taxon>Viridiplantae</taxon>
        <taxon>Streptophyta</taxon>
        <taxon>Embryophyta</taxon>
        <taxon>Tracheophyta</taxon>
        <taxon>Spermatophyta</taxon>
        <taxon>Magnoliopsida</taxon>
        <taxon>eudicotyledons</taxon>
        <taxon>Gunneridae</taxon>
        <taxon>Pentapetalae</taxon>
        <taxon>rosids</taxon>
        <taxon>fabids</taxon>
        <taxon>Malpighiales</taxon>
        <taxon>Passifloraceae</taxon>
        <taxon>Turnera</taxon>
    </lineage>
</organism>
<evidence type="ECO:0000256" key="1">
    <source>
        <dbReference type="SAM" id="MobiDB-lite"/>
    </source>
</evidence>
<comment type="caution">
    <text evidence="2">The sequence shown here is derived from an EMBL/GenBank/DDBJ whole genome shotgun (WGS) entry which is preliminary data.</text>
</comment>
<evidence type="ECO:0000313" key="2">
    <source>
        <dbReference type="EMBL" id="KAJ4847999.1"/>
    </source>
</evidence>
<sequence>MAEPKRKKLKRFDGNESDDDDEEDKIIKKKKKKRDPLCVFDECHSDCESTFKSREDFEEYHRYLKEMEETGPFGLTFHLSLAIEGAVYKFDEGRIEADNTLKACIQFAIQENKPELELLKITYAARSLIVGFHYFIKFEARDPSFPEQVKTYRTRVEQGFNKEFKVIIFQDDDKPK</sequence>
<dbReference type="OrthoDB" id="1625419at2759"/>
<protein>
    <recommendedName>
        <fullName evidence="4">Cystatin domain-containing protein</fullName>
    </recommendedName>
</protein>
<feature type="compositionally biased region" description="Acidic residues" evidence="1">
    <location>
        <begin position="15"/>
        <end position="24"/>
    </location>
</feature>
<evidence type="ECO:0000313" key="3">
    <source>
        <dbReference type="Proteomes" id="UP001141552"/>
    </source>
</evidence>